<sequence>MSDGSLILLVSATMLFASVLKGFDYVLLTNEEIDRVPVLSRVLFGCWIGIGVGGVAMFGGYVAVGATPRTAVLAGQFSIPVCIVLDIVRDRKIGIENGRSPTARWLAENVFAKRW</sequence>
<feature type="transmembrane region" description="Helical" evidence="1">
    <location>
        <begin position="38"/>
        <end position="64"/>
    </location>
</feature>
<reference evidence="2 3" key="1">
    <citation type="submission" date="2019-08" db="EMBL/GenBank/DDBJ databases">
        <title>Archaea genome.</title>
        <authorList>
            <person name="Kajale S."/>
            <person name="Shouche Y."/>
            <person name="Deshpande N."/>
            <person name="Sharma A."/>
        </authorList>
    </citation>
    <scope>NUCLEOTIDE SEQUENCE [LARGE SCALE GENOMIC DNA]</scope>
    <source>
        <strain evidence="2 3">ESP3B_9</strain>
    </source>
</reference>
<proteinExistence type="predicted"/>
<keyword evidence="1" id="KW-0812">Transmembrane</keyword>
<organism evidence="2 3">
    <name type="scientific">Natrialba swarupiae</name>
    <dbReference type="NCBI Taxonomy" id="2448032"/>
    <lineage>
        <taxon>Archaea</taxon>
        <taxon>Methanobacteriati</taxon>
        <taxon>Methanobacteriota</taxon>
        <taxon>Stenosarchaea group</taxon>
        <taxon>Halobacteria</taxon>
        <taxon>Halobacteriales</taxon>
        <taxon>Natrialbaceae</taxon>
        <taxon>Natrialba</taxon>
    </lineage>
</organism>
<keyword evidence="1" id="KW-1133">Transmembrane helix</keyword>
<comment type="caution">
    <text evidence="2">The sequence shown here is derived from an EMBL/GenBank/DDBJ whole genome shotgun (WGS) entry which is preliminary data.</text>
</comment>
<dbReference type="RefSeq" id="WP_149082296.1">
    <property type="nucleotide sequence ID" value="NZ_VTAW01000021.1"/>
</dbReference>
<accession>A0A5D5AQ96</accession>
<dbReference type="AlphaFoldDB" id="A0A5D5AQ96"/>
<dbReference type="Proteomes" id="UP000324104">
    <property type="component" value="Unassembled WGS sequence"/>
</dbReference>
<evidence type="ECO:0000313" key="2">
    <source>
        <dbReference type="EMBL" id="TYT61211.1"/>
    </source>
</evidence>
<keyword evidence="3" id="KW-1185">Reference proteome</keyword>
<keyword evidence="1" id="KW-0472">Membrane</keyword>
<name>A0A5D5AQ96_9EURY</name>
<evidence type="ECO:0000256" key="1">
    <source>
        <dbReference type="SAM" id="Phobius"/>
    </source>
</evidence>
<dbReference type="EMBL" id="VTAW01000021">
    <property type="protein sequence ID" value="TYT61211.1"/>
    <property type="molecule type" value="Genomic_DNA"/>
</dbReference>
<protein>
    <submittedName>
        <fullName evidence="2">Uncharacterized protein</fullName>
    </submittedName>
</protein>
<gene>
    <name evidence="2" type="ORF">FYC77_14930</name>
</gene>
<evidence type="ECO:0000313" key="3">
    <source>
        <dbReference type="Proteomes" id="UP000324104"/>
    </source>
</evidence>